<evidence type="ECO:0000259" key="4">
    <source>
        <dbReference type="PROSITE" id="PS50075"/>
    </source>
</evidence>
<dbReference type="InterPro" id="IPR045851">
    <property type="entry name" value="AMP-bd_C_sf"/>
</dbReference>
<dbReference type="InterPro" id="IPR020845">
    <property type="entry name" value="AMP-binding_CS"/>
</dbReference>
<dbReference type="FunFam" id="1.10.1200.10:FF:000016">
    <property type="entry name" value="Non-ribosomal peptide synthase"/>
    <property type="match status" value="1"/>
</dbReference>
<dbReference type="FunFam" id="1.10.1200.10:FF:000005">
    <property type="entry name" value="Nonribosomal peptide synthetase 1"/>
    <property type="match status" value="1"/>
</dbReference>
<dbReference type="PROSITE" id="PS00455">
    <property type="entry name" value="AMP_BINDING"/>
    <property type="match status" value="2"/>
</dbReference>
<proteinExistence type="predicted"/>
<dbReference type="InterPro" id="IPR036736">
    <property type="entry name" value="ACP-like_sf"/>
</dbReference>
<dbReference type="GO" id="GO:0003824">
    <property type="term" value="F:catalytic activity"/>
    <property type="evidence" value="ECO:0007669"/>
    <property type="project" value="InterPro"/>
</dbReference>
<evidence type="ECO:0000256" key="3">
    <source>
        <dbReference type="ARBA" id="ARBA00022553"/>
    </source>
</evidence>
<dbReference type="GO" id="GO:0005829">
    <property type="term" value="C:cytosol"/>
    <property type="evidence" value="ECO:0007669"/>
    <property type="project" value="TreeGrafter"/>
</dbReference>
<dbReference type="FunFam" id="3.40.50.980:FF:000001">
    <property type="entry name" value="Non-ribosomal peptide synthetase"/>
    <property type="match status" value="2"/>
</dbReference>
<feature type="domain" description="Carrier" evidence="4">
    <location>
        <begin position="2337"/>
        <end position="2412"/>
    </location>
</feature>
<dbReference type="Pfam" id="PF00668">
    <property type="entry name" value="Condensation"/>
    <property type="match status" value="3"/>
</dbReference>
<dbReference type="SUPFAM" id="SSF56801">
    <property type="entry name" value="Acetyl-CoA synthetase-like"/>
    <property type="match status" value="2"/>
</dbReference>
<dbReference type="InterPro" id="IPR009081">
    <property type="entry name" value="PP-bd_ACP"/>
</dbReference>
<dbReference type="SMART" id="SM00823">
    <property type="entry name" value="PKS_PP"/>
    <property type="match status" value="2"/>
</dbReference>
<dbReference type="InterPro" id="IPR023213">
    <property type="entry name" value="CAT-like_dom_sf"/>
</dbReference>
<dbReference type="GO" id="GO:0044550">
    <property type="term" value="P:secondary metabolite biosynthetic process"/>
    <property type="evidence" value="ECO:0007669"/>
    <property type="project" value="TreeGrafter"/>
</dbReference>
<dbReference type="PANTHER" id="PTHR45527:SF1">
    <property type="entry name" value="FATTY ACID SYNTHASE"/>
    <property type="match status" value="1"/>
</dbReference>
<dbReference type="InterPro" id="IPR025110">
    <property type="entry name" value="AMP-bd_C"/>
</dbReference>
<dbReference type="GO" id="GO:0043041">
    <property type="term" value="P:amino acid activation for nonribosomal peptide biosynthetic process"/>
    <property type="evidence" value="ECO:0007669"/>
    <property type="project" value="TreeGrafter"/>
</dbReference>
<dbReference type="FunFam" id="3.40.50.12780:FF:000012">
    <property type="entry name" value="Non-ribosomal peptide synthetase"/>
    <property type="match status" value="1"/>
</dbReference>
<accession>A0A7K1U239</accession>
<dbReference type="Proteomes" id="UP000461730">
    <property type="component" value="Unassembled WGS sequence"/>
</dbReference>
<comment type="caution">
    <text evidence="5">The sequence shown here is derived from an EMBL/GenBank/DDBJ whole genome shotgun (WGS) entry which is preliminary data.</text>
</comment>
<dbReference type="PANTHER" id="PTHR45527">
    <property type="entry name" value="NONRIBOSOMAL PEPTIDE SYNTHETASE"/>
    <property type="match status" value="1"/>
</dbReference>
<dbReference type="Gene3D" id="2.30.38.10">
    <property type="entry name" value="Luciferase, Domain 3"/>
    <property type="match status" value="2"/>
</dbReference>
<organism evidence="5 6">
    <name type="scientific">Chitinophaga tropicalis</name>
    <dbReference type="NCBI Taxonomy" id="2683588"/>
    <lineage>
        <taxon>Bacteria</taxon>
        <taxon>Pseudomonadati</taxon>
        <taxon>Bacteroidota</taxon>
        <taxon>Chitinophagia</taxon>
        <taxon>Chitinophagales</taxon>
        <taxon>Chitinophagaceae</taxon>
        <taxon>Chitinophaga</taxon>
    </lineage>
</organism>
<dbReference type="CDD" id="cd19543">
    <property type="entry name" value="DCL_NRPS"/>
    <property type="match status" value="2"/>
</dbReference>
<dbReference type="CDD" id="cd05930">
    <property type="entry name" value="A_NRPS"/>
    <property type="match status" value="2"/>
</dbReference>
<evidence type="ECO:0000256" key="1">
    <source>
        <dbReference type="ARBA" id="ARBA00001957"/>
    </source>
</evidence>
<dbReference type="InterPro" id="IPR000873">
    <property type="entry name" value="AMP-dep_synth/lig_dom"/>
</dbReference>
<reference evidence="5 6" key="1">
    <citation type="submission" date="2019-12" db="EMBL/GenBank/DDBJ databases">
        <title>Chitinophaga sp. strain ysch24 (GDMCC 1.1355), whole genome shotgun sequence.</title>
        <authorList>
            <person name="Zhang X."/>
        </authorList>
    </citation>
    <scope>NUCLEOTIDE SEQUENCE [LARGE SCALE GENOMIC DNA]</scope>
    <source>
        <strain evidence="6">ysch24</strain>
    </source>
</reference>
<gene>
    <name evidence="5" type="ORF">GO493_09145</name>
</gene>
<dbReference type="Pfam" id="PF00550">
    <property type="entry name" value="PP-binding"/>
    <property type="match status" value="2"/>
</dbReference>
<dbReference type="FunFam" id="2.30.38.10:FF:000001">
    <property type="entry name" value="Non-ribosomal peptide synthetase PvdI"/>
    <property type="match status" value="2"/>
</dbReference>
<dbReference type="Gene3D" id="3.30.300.30">
    <property type="match status" value="2"/>
</dbReference>
<keyword evidence="6" id="KW-1185">Reference proteome</keyword>
<keyword evidence="3" id="KW-0597">Phosphoprotein</keyword>
<evidence type="ECO:0000313" key="5">
    <source>
        <dbReference type="EMBL" id="MVT08421.1"/>
    </source>
</evidence>
<dbReference type="Gene3D" id="1.10.1200.10">
    <property type="entry name" value="ACP-like"/>
    <property type="match status" value="2"/>
</dbReference>
<dbReference type="Gene3D" id="3.30.559.30">
    <property type="entry name" value="Nonribosomal peptide synthetase, condensation domain"/>
    <property type="match status" value="3"/>
</dbReference>
<dbReference type="InterPro" id="IPR020806">
    <property type="entry name" value="PKS_PP-bd"/>
</dbReference>
<evidence type="ECO:0000313" key="6">
    <source>
        <dbReference type="Proteomes" id="UP000461730"/>
    </source>
</evidence>
<dbReference type="Pfam" id="PF13193">
    <property type="entry name" value="AMP-binding_C"/>
    <property type="match status" value="1"/>
</dbReference>
<dbReference type="GO" id="GO:0072330">
    <property type="term" value="P:monocarboxylic acid biosynthetic process"/>
    <property type="evidence" value="ECO:0007669"/>
    <property type="project" value="UniProtKB-ARBA"/>
</dbReference>
<dbReference type="RefSeq" id="WP_157305843.1">
    <property type="nucleotide sequence ID" value="NZ_WRXN01000003.1"/>
</dbReference>
<dbReference type="Gene3D" id="3.30.559.10">
    <property type="entry name" value="Chloramphenicol acetyltransferase-like domain"/>
    <property type="match status" value="2"/>
</dbReference>
<dbReference type="SUPFAM" id="SSF52777">
    <property type="entry name" value="CoA-dependent acyltransferases"/>
    <property type="match status" value="5"/>
</dbReference>
<feature type="domain" description="Carrier" evidence="4">
    <location>
        <begin position="1021"/>
        <end position="1095"/>
    </location>
</feature>
<protein>
    <submittedName>
        <fullName evidence="5">Amino acid adenylation domain-containing protein</fullName>
    </submittedName>
</protein>
<dbReference type="InterPro" id="IPR001242">
    <property type="entry name" value="Condensation_dom"/>
</dbReference>
<name>A0A7K1U239_9BACT</name>
<sequence length="2426" mass="273156">MEIKEFLKKLAKHNFSLIADGSKLILKADKNRLTDEDINAVKNNKEVTDYIRNNKELLIEYLSNAGKRSENVEAIYRLSALQAGMLFHNLYEKETGAYRNQLKCDLYGVDIAAFRKSWQLLLGRHSILRSSIHYDSFRIPVQCVHQEVEMPVEIIDYRELQEREQQDAVQAYEEDDYRKGFDFTKAPLMRVTLLRLTDTHYRMLWTSHHILFDGWSMPVLMEEFLTAYDAFVKGTVPATIAEDCYEDYIRYVDKRDKKQEEAYWRKYLEGMDQPAWLPFIPASALRNKGVAAFRQDVLMIDELLTSRIENYAKRHRITVNTFMQGVWSLLLHIYTGKPDIAFGVVVSGRPEDLPEVERRVGMYINTLPLRSVYPAGGQVTEWLQELQQQQMMSRRFQYTPLNDIQRWSAVQGDLFDSIIVFQNFPVAKIVSEREWQLKVENIEGLEQTSNYPLLLRFVLDKAITLRLIFKDELLDPLYVEQIKLHFEKVMLQLLASDELLVTDVRIPAAAFNFANNVSDEEGYTLAGLFAERVKSTPEAVAIVAGDEQITYRQLNEKAERLATVLKSKGVGPDVIVPVCTGRTPYMVVAILGVLKAGGAYVPLDPAYPADRTAFIVADTAAKVAVVENTYQAAFQSAAPGVEITDPDSPAAGQYEEREVLPEQLAYVIYTSGSTGKPKGVMVEHRNIVSFIRHQQQAFGITPDDRILQLTNYCFDPATEQIFTALLSGATLVLLPQHILLDPDLLEDFLYRQRITHLHATPGILRTIKPGKYNGLRRVIAGGELCRKELVEQWKGICRFYNKYGPTEAAVSVSQYLCKEDDLLRYTATVPIGSAVSGTQLYVLDEKGQPAGVGVAGELYIGGAQVARGYLNNEKLTAERFLADPFQTGGRMYRTGDIVRWLPDGNLEYIGRADEQIKLRGYRVEPGEIEHVLGQAPGVEQCAVVASADEQGNMRLTGYVVTAEIPDKEAILAYLQRQLPAYMIPAHIVDIEKIPLNINGKTDKKALAALDSQVLVSGHYEAPGNETEQHMCAIWQDVLGVPQVGILDNFFELGGDSIITIQVVSRCRKLGYDIQVGDLFTYQTIARIAAVVQERMKAVSGLPSWHHQQEELKKYAASKGLLLQKEFWNRVVGAYSPLPADDIPTVAVSSMQQFIAREHNAQTEALLHNVHDVYHTTTEDLLLAALAKTLCAWSGKEQVVTGIHKEDGKGGIRYPVLLCLDNEMHPARLIKSIKEQLRKVPDEGLGYGVLKYIVGEESLQGDCWDILFTDSKLSGTMPADTKEKIRLGYEIAGNELVFRWEYNSGVYTAATIRQLSESFIRNLDFIIDHCCDLHGKGISENTPSDFGLSNEVGYQELEKFLREPLEEGKTRQQLISDCYRLSGLQAGMLFHSLYDEDALTYRNQLKADLTDVDLAAFRESWEYILERHSILRSSIHPDTFKVPVQCVYKKVEIPLQITDFRHLAGNEQQAAIRSYEEQDRRTGFDFTKAPLMRVILLQLADNRYRMLWTSHHILHDGWSLPILMEEFLTIYDAKVTGAALEPLPEDRYEDYIRYVEKRDIENDEEYWRTYLQEVEEGTLMPFISSSVKRTKGIGRYREEVLHLDRAATQQVSDFAKSRRITVNTLMQTVWAFLLHKYTGKQHIVFGTVVSGRPEDLPGIEHRVGMYINTLPLHSSMRKEEKIDDWLQRTLKDQVASREHQHTPLTEIQRLSGVQGDLFDSIMVFQNFPISAIVSGKDWQLKVEDLDVQEQANYPFYITVGAFEEINVHFFYNTLLLDAYYVQQIKRHFGEVLFRIIQNGQLSVSELQLLNEEERHQILYGWNNTAVAYAESSSTVAGLFEAQAALTPDKPAITGAGYQLDFYTLNEQANRLAHYLREKGVSKEWLVPVCMYPCAEMLVGILGVLKAGAAYVPVDPGYPADRIAYILKDTHAAVVLTAAQDSELQVLSDSGVTLVRVREVIGDGNTVNPVPVAGLQDLAYVIYTSGSTGTPKGVMVEHGSLTNYLLNSKKRYTGTDNAAGSYLHLSYTFDAAITAMFVPLISGTPVVLPSATGVSVFEEELLSSNAPYDFIKLTPAHLPLLAGQQQVEGYPFTRRIISGGEALTGEQLGFLADQEEVVEIVNEYGPTEATVGCSVYSLVLGGGAASIAGAVPIGKPLDNVKLYILDAAGEPVPVGATGELYIGGVQVARGYLHQPELTATRFLQNPFDSGRIYRTGDLVRWLPDGNIEYLGRADEQVKIRGYRIEPAEIEAAIREVPGVQDARILIAGNEPDTHKRICAFILGDKPGLMEEVQLKLQRKLPEYMQPNQFFQPVSFPLSSHGKVDRKALLQLTAEQATVGPRNELEAVLVRIWKDLLEVEQVGVKDTFFSLGGDSLLAIRLISVIRQELKLEVTISKLFDLTTIEELARYLGQQQEDLVREEDYETIRL</sequence>
<comment type="cofactor">
    <cofactor evidence="1">
        <name>pantetheine 4'-phosphate</name>
        <dbReference type="ChEBI" id="CHEBI:47942"/>
    </cofactor>
</comment>
<evidence type="ECO:0000256" key="2">
    <source>
        <dbReference type="ARBA" id="ARBA00022450"/>
    </source>
</evidence>
<dbReference type="NCBIfam" id="NF003417">
    <property type="entry name" value="PRK04813.1"/>
    <property type="match status" value="2"/>
</dbReference>
<dbReference type="PROSITE" id="PS50075">
    <property type="entry name" value="CARRIER"/>
    <property type="match status" value="2"/>
</dbReference>
<dbReference type="EMBL" id="WRXN01000003">
    <property type="protein sequence ID" value="MVT08421.1"/>
    <property type="molecule type" value="Genomic_DNA"/>
</dbReference>
<dbReference type="Gene3D" id="3.40.50.980">
    <property type="match status" value="4"/>
</dbReference>
<dbReference type="Pfam" id="PF00501">
    <property type="entry name" value="AMP-binding"/>
    <property type="match status" value="2"/>
</dbReference>
<dbReference type="GO" id="GO:0031177">
    <property type="term" value="F:phosphopantetheine binding"/>
    <property type="evidence" value="ECO:0007669"/>
    <property type="project" value="InterPro"/>
</dbReference>
<dbReference type="NCBIfam" id="TIGR01733">
    <property type="entry name" value="AA-adenyl-dom"/>
    <property type="match status" value="2"/>
</dbReference>
<dbReference type="InterPro" id="IPR010071">
    <property type="entry name" value="AA_adenyl_dom"/>
</dbReference>
<dbReference type="SUPFAM" id="SSF47336">
    <property type="entry name" value="ACP-like"/>
    <property type="match status" value="2"/>
</dbReference>
<keyword evidence="2" id="KW-0596">Phosphopantetheine</keyword>